<protein>
    <submittedName>
        <fullName evidence="1">Uncharacterized protein</fullName>
    </submittedName>
</protein>
<dbReference type="AlphaFoldDB" id="A0ABD5IPI6"/>
<evidence type="ECO:0000313" key="1">
    <source>
        <dbReference type="EMBL" id="MDX7085591.1"/>
    </source>
</evidence>
<reference evidence="1 2" key="1">
    <citation type="submission" date="2023-11" db="EMBL/GenBank/DDBJ databases">
        <title>Detection of rare carbapenemases in Enterobacterales - comparison of two colorimetric and two CIM-based carbapenemase assays.</title>
        <authorList>
            <person name="Schaffarczyk L."/>
            <person name="Noster J."/>
            <person name="Stelzer Y."/>
            <person name="Sattler J."/>
            <person name="Gatermann S."/>
            <person name="Hamprecht A."/>
        </authorList>
    </citation>
    <scope>NUCLEOTIDE SEQUENCE [LARGE SCALE GENOMIC DNA]</scope>
    <source>
        <strain evidence="1 2">CIM-Carb-136</strain>
    </source>
</reference>
<gene>
    <name evidence="1" type="ORF">SJ435_24735</name>
</gene>
<organism evidence="1 2">
    <name type="scientific">Serratia marcescens</name>
    <dbReference type="NCBI Taxonomy" id="615"/>
    <lineage>
        <taxon>Bacteria</taxon>
        <taxon>Pseudomonadati</taxon>
        <taxon>Pseudomonadota</taxon>
        <taxon>Gammaproteobacteria</taxon>
        <taxon>Enterobacterales</taxon>
        <taxon>Yersiniaceae</taxon>
        <taxon>Serratia</taxon>
    </lineage>
</organism>
<accession>A0ABD5IPI6</accession>
<name>A0ABD5IPI6_SERMA</name>
<evidence type="ECO:0000313" key="2">
    <source>
        <dbReference type="Proteomes" id="UP001275057"/>
    </source>
</evidence>
<proteinExistence type="predicted"/>
<dbReference type="Proteomes" id="UP001275057">
    <property type="component" value="Unassembled WGS sequence"/>
</dbReference>
<dbReference type="EMBL" id="JAXABG010000028">
    <property type="protein sequence ID" value="MDX7085591.1"/>
    <property type="molecule type" value="Genomic_DNA"/>
</dbReference>
<sequence>MKVTSATLVCEKIHTGIHSVSENDNVIGYIAKTKNDELPVGAVLADGTDLGEFDCPNCAVKEIYRKANNITDGHLITSDEKKEMLLAFMMAMLGGSEERTTH</sequence>
<comment type="caution">
    <text evidence="1">The sequence shown here is derived from an EMBL/GenBank/DDBJ whole genome shotgun (WGS) entry which is preliminary data.</text>
</comment>
<dbReference type="RefSeq" id="WP_319857903.1">
    <property type="nucleotide sequence ID" value="NZ_JAXABG010000028.1"/>
</dbReference>